<keyword evidence="3 6" id="KW-0812">Transmembrane</keyword>
<comment type="subcellular location">
    <subcellularLocation>
        <location evidence="1">Cell membrane</location>
        <topology evidence="1">Multi-pass membrane protein</topology>
    </subcellularLocation>
</comment>
<feature type="transmembrane region" description="Helical" evidence="6">
    <location>
        <begin position="70"/>
        <end position="91"/>
    </location>
</feature>
<dbReference type="PANTHER" id="PTHR23513">
    <property type="entry name" value="INTEGRAL MEMBRANE EFFLUX PROTEIN-RELATED"/>
    <property type="match status" value="1"/>
</dbReference>
<evidence type="ECO:0000313" key="8">
    <source>
        <dbReference type="Proteomes" id="UP000611640"/>
    </source>
</evidence>
<sequence length="430" mass="43515">MTAIIRSSPNLSLSTVPAAKLPGMAVTRYRAVFAVREYRPVFLAHVISMLGTMVAEVALSVLVYRTTGSAFLTAATFAVGFVPYALGGTVLASIADRYPTRSVLVGCNLLSAVLVAAMAVPGLPVGALLALRFASATVTPIFGAARAASIPEIVPGPAAVLARSLIRVVTQAAQLAGFAVGGLLLVLVSPRFALVGEAAGFVVSALLLRIGTRWRPARGGAGSMLGDSVRGLRAVFGAPRIRALLALWWVPPVFAVAPEALAAPYAHGIGQGPVGLGLLMTAVPAGTVLGELGAGLLSERLRSRLVLPLAIGSLAPLTAFVVHPGLPVAVLALFGAGLCSAYLVGLDQWFLAAVPERLAGRAMAVNSGGLMLGQAVGMAAAGAAAEYLAPHLVVVVAAVLGLGATAVTAQRVRRSATLLVEPALADTSTG</sequence>
<feature type="transmembrane region" description="Helical" evidence="6">
    <location>
        <begin position="103"/>
        <end position="120"/>
    </location>
</feature>
<dbReference type="GO" id="GO:0005886">
    <property type="term" value="C:plasma membrane"/>
    <property type="evidence" value="ECO:0007669"/>
    <property type="project" value="UniProtKB-SubCell"/>
</dbReference>
<protein>
    <submittedName>
        <fullName evidence="7">MFS transporter</fullName>
    </submittedName>
</protein>
<dbReference type="Proteomes" id="UP000611640">
    <property type="component" value="Chromosome"/>
</dbReference>
<dbReference type="GO" id="GO:0022857">
    <property type="term" value="F:transmembrane transporter activity"/>
    <property type="evidence" value="ECO:0007669"/>
    <property type="project" value="InterPro"/>
</dbReference>
<dbReference type="Gene3D" id="1.20.1250.20">
    <property type="entry name" value="MFS general substrate transporter like domains"/>
    <property type="match status" value="1"/>
</dbReference>
<dbReference type="SUPFAM" id="SSF103473">
    <property type="entry name" value="MFS general substrate transporter"/>
    <property type="match status" value="1"/>
</dbReference>
<keyword evidence="5 6" id="KW-0472">Membrane</keyword>
<accession>A0A7R7HY04</accession>
<feature type="transmembrane region" description="Helical" evidence="6">
    <location>
        <begin position="42"/>
        <end position="64"/>
    </location>
</feature>
<dbReference type="KEGG" id="atl:Athai_36890"/>
<feature type="transmembrane region" description="Helical" evidence="6">
    <location>
        <begin position="305"/>
        <end position="322"/>
    </location>
</feature>
<evidence type="ECO:0000256" key="6">
    <source>
        <dbReference type="SAM" id="Phobius"/>
    </source>
</evidence>
<dbReference type="InterPro" id="IPR011701">
    <property type="entry name" value="MFS"/>
</dbReference>
<reference evidence="7 8" key="1">
    <citation type="submission" date="2020-08" db="EMBL/GenBank/DDBJ databases">
        <title>Whole genome shotgun sequence of Actinocatenispora thailandica NBRC 105041.</title>
        <authorList>
            <person name="Komaki H."/>
            <person name="Tamura T."/>
        </authorList>
    </citation>
    <scope>NUCLEOTIDE SEQUENCE [LARGE SCALE GENOMIC DNA]</scope>
    <source>
        <strain evidence="7 8">NBRC 105041</strain>
    </source>
</reference>
<evidence type="ECO:0000256" key="4">
    <source>
        <dbReference type="ARBA" id="ARBA00022989"/>
    </source>
</evidence>
<evidence type="ECO:0000256" key="5">
    <source>
        <dbReference type="ARBA" id="ARBA00023136"/>
    </source>
</evidence>
<feature type="transmembrane region" description="Helical" evidence="6">
    <location>
        <begin position="363"/>
        <end position="385"/>
    </location>
</feature>
<dbReference type="PANTHER" id="PTHR23513:SF11">
    <property type="entry name" value="STAPHYLOFERRIN A TRANSPORTER"/>
    <property type="match status" value="1"/>
</dbReference>
<feature type="transmembrane region" description="Helical" evidence="6">
    <location>
        <begin position="328"/>
        <end position="351"/>
    </location>
</feature>
<name>A0A7R7HY04_9ACTN</name>
<dbReference type="CDD" id="cd06173">
    <property type="entry name" value="MFS_MefA_like"/>
    <property type="match status" value="1"/>
</dbReference>
<dbReference type="InterPro" id="IPR036259">
    <property type="entry name" value="MFS_trans_sf"/>
</dbReference>
<feature type="transmembrane region" description="Helical" evidence="6">
    <location>
        <begin position="270"/>
        <end position="293"/>
    </location>
</feature>
<evidence type="ECO:0000256" key="1">
    <source>
        <dbReference type="ARBA" id="ARBA00004651"/>
    </source>
</evidence>
<feature type="transmembrane region" description="Helical" evidence="6">
    <location>
        <begin position="391"/>
        <end position="409"/>
    </location>
</feature>
<evidence type="ECO:0000256" key="2">
    <source>
        <dbReference type="ARBA" id="ARBA00022475"/>
    </source>
</evidence>
<organism evidence="7 8">
    <name type="scientific">Actinocatenispora thailandica</name>
    <dbReference type="NCBI Taxonomy" id="227318"/>
    <lineage>
        <taxon>Bacteria</taxon>
        <taxon>Bacillati</taxon>
        <taxon>Actinomycetota</taxon>
        <taxon>Actinomycetes</taxon>
        <taxon>Micromonosporales</taxon>
        <taxon>Micromonosporaceae</taxon>
        <taxon>Actinocatenispora</taxon>
    </lineage>
</organism>
<gene>
    <name evidence="7" type="ORF">Athai_36890</name>
</gene>
<evidence type="ECO:0000256" key="3">
    <source>
        <dbReference type="ARBA" id="ARBA00022692"/>
    </source>
</evidence>
<keyword evidence="2" id="KW-1003">Cell membrane</keyword>
<feature type="transmembrane region" description="Helical" evidence="6">
    <location>
        <begin position="192"/>
        <end position="210"/>
    </location>
</feature>
<keyword evidence="4 6" id="KW-1133">Transmembrane helix</keyword>
<dbReference type="AlphaFoldDB" id="A0A7R7HY04"/>
<proteinExistence type="predicted"/>
<dbReference type="Pfam" id="PF07690">
    <property type="entry name" value="MFS_1"/>
    <property type="match status" value="2"/>
</dbReference>
<dbReference type="EMBL" id="AP023355">
    <property type="protein sequence ID" value="BCJ36186.1"/>
    <property type="molecule type" value="Genomic_DNA"/>
</dbReference>
<evidence type="ECO:0000313" key="7">
    <source>
        <dbReference type="EMBL" id="BCJ36186.1"/>
    </source>
</evidence>
<keyword evidence="8" id="KW-1185">Reference proteome</keyword>